<comment type="subcellular location">
    <subcellularLocation>
        <location evidence="1">Membrane</location>
        <topology evidence="1">Multi-pass membrane protein</topology>
    </subcellularLocation>
</comment>
<keyword evidence="6 8" id="KW-1133">Transmembrane helix</keyword>
<dbReference type="GO" id="GO:0016020">
    <property type="term" value="C:membrane"/>
    <property type="evidence" value="ECO:0007669"/>
    <property type="project" value="UniProtKB-SubCell"/>
</dbReference>
<feature type="domain" description="ABC transporter" evidence="9">
    <location>
        <begin position="34"/>
        <end position="276"/>
    </location>
</feature>
<evidence type="ECO:0000256" key="8">
    <source>
        <dbReference type="SAM" id="Phobius"/>
    </source>
</evidence>
<evidence type="ECO:0000259" key="9">
    <source>
        <dbReference type="PROSITE" id="PS50893"/>
    </source>
</evidence>
<dbReference type="AlphaFoldDB" id="A0A7J6NR34"/>
<dbReference type="InterPro" id="IPR027417">
    <property type="entry name" value="P-loop_NTPase"/>
</dbReference>
<keyword evidence="4" id="KW-0547">Nucleotide-binding</keyword>
<evidence type="ECO:0000256" key="1">
    <source>
        <dbReference type="ARBA" id="ARBA00004141"/>
    </source>
</evidence>
<organism evidence="10 11">
    <name type="scientific">Perkinsus olseni</name>
    <name type="common">Perkinsus atlanticus</name>
    <dbReference type="NCBI Taxonomy" id="32597"/>
    <lineage>
        <taxon>Eukaryota</taxon>
        <taxon>Sar</taxon>
        <taxon>Alveolata</taxon>
        <taxon>Perkinsozoa</taxon>
        <taxon>Perkinsea</taxon>
        <taxon>Perkinsida</taxon>
        <taxon>Perkinsidae</taxon>
        <taxon>Perkinsus</taxon>
    </lineage>
</organism>
<evidence type="ECO:0000256" key="5">
    <source>
        <dbReference type="ARBA" id="ARBA00022840"/>
    </source>
</evidence>
<gene>
    <name evidence="10" type="ORF">FOZ62_011519</name>
</gene>
<feature type="transmembrane region" description="Helical" evidence="8">
    <location>
        <begin position="361"/>
        <end position="381"/>
    </location>
</feature>
<dbReference type="InterPro" id="IPR003439">
    <property type="entry name" value="ABC_transporter-like_ATP-bd"/>
</dbReference>
<evidence type="ECO:0000256" key="7">
    <source>
        <dbReference type="ARBA" id="ARBA00023136"/>
    </source>
</evidence>
<evidence type="ECO:0000256" key="3">
    <source>
        <dbReference type="ARBA" id="ARBA00022692"/>
    </source>
</evidence>
<dbReference type="PANTHER" id="PTHR48041">
    <property type="entry name" value="ABC TRANSPORTER G FAMILY MEMBER 28"/>
    <property type="match status" value="1"/>
</dbReference>
<feature type="transmembrane region" description="Helical" evidence="8">
    <location>
        <begin position="575"/>
        <end position="597"/>
    </location>
</feature>
<keyword evidence="7 8" id="KW-0472">Membrane</keyword>
<dbReference type="SUPFAM" id="SSF52540">
    <property type="entry name" value="P-loop containing nucleoside triphosphate hydrolases"/>
    <property type="match status" value="1"/>
</dbReference>
<dbReference type="SMART" id="SM00382">
    <property type="entry name" value="AAA"/>
    <property type="match status" value="1"/>
</dbReference>
<accession>A0A7J6NR34</accession>
<evidence type="ECO:0000313" key="11">
    <source>
        <dbReference type="Proteomes" id="UP000574390"/>
    </source>
</evidence>
<dbReference type="Pfam" id="PF01061">
    <property type="entry name" value="ABC2_membrane"/>
    <property type="match status" value="1"/>
</dbReference>
<keyword evidence="3 8" id="KW-0812">Transmembrane</keyword>
<evidence type="ECO:0000256" key="2">
    <source>
        <dbReference type="ARBA" id="ARBA00022448"/>
    </source>
</evidence>
<feature type="transmembrane region" description="Helical" evidence="8">
    <location>
        <begin position="514"/>
        <end position="536"/>
    </location>
</feature>
<dbReference type="Gene3D" id="3.40.50.300">
    <property type="entry name" value="P-loop containing nucleotide triphosphate hydrolases"/>
    <property type="match status" value="1"/>
</dbReference>
<protein>
    <recommendedName>
        <fullName evidence="9">ABC transporter domain-containing protein</fullName>
    </recommendedName>
</protein>
<dbReference type="GO" id="GO:0005524">
    <property type="term" value="F:ATP binding"/>
    <property type="evidence" value="ECO:0007669"/>
    <property type="project" value="UniProtKB-KW"/>
</dbReference>
<dbReference type="InterPro" id="IPR050352">
    <property type="entry name" value="ABCG_transporters"/>
</dbReference>
<evidence type="ECO:0000256" key="6">
    <source>
        <dbReference type="ARBA" id="ARBA00022989"/>
    </source>
</evidence>
<dbReference type="InterPro" id="IPR013525">
    <property type="entry name" value="ABC2_TM"/>
</dbReference>
<dbReference type="CDD" id="cd03213">
    <property type="entry name" value="ABCG_EPDR"/>
    <property type="match status" value="1"/>
</dbReference>
<feature type="transmembrane region" description="Helical" evidence="8">
    <location>
        <begin position="477"/>
        <end position="502"/>
    </location>
</feature>
<name>A0A7J6NR34_PEROL</name>
<dbReference type="EMBL" id="JABANM010036968">
    <property type="protein sequence ID" value="KAF4685997.1"/>
    <property type="molecule type" value="Genomic_DNA"/>
</dbReference>
<feature type="transmembrane region" description="Helical" evidence="8">
    <location>
        <begin position="444"/>
        <end position="471"/>
    </location>
</feature>
<sequence length="605" mass="67223">MAVSPVKVDLEEAREKSFRTTISTPKDTDVGSSLEWTHLTFSIGDKKILDDCSGMIRPGELTAVLGPSGSGKSTLMNVLGGRQSLKGPGKTFDGAVSFNGKVEDPVEFRSRIAYVMQDDTLVATSTPKEILEFSANLRLTGSDKKEVDELVTNLLDSLKLTSCKDTVVGNEIIKGISGGERKRTSVGVELITKPEMIFLDEPLTGLDSYAATTTVKVLKDLAASDVPVMVTVHQPSSEIFAMFDNVLVISEGSIVYQGPRKGLVGFLYENGGYKCPSNYNPADFVLYKLQTEPRENILALADAYRSSFEKRVAPTIEGVRAKAVHLPDVRSKARVASMRVQLRELMKRDFRDVIRNPTVQVIKVCMTIVMGLIMGCVFFQAGADEPEIFWLTNRGKFQSYYGALVITCVGAMMGSAQTTILRYPEQRAIFVREYASNIYSSIPYVFSQTLLEVPMAFIESVIQIIIAYFMINYQGSWILWVLTNLFINLVSASFAQFLGAVANSGAQAMQFMPLLFVPQMIFSGLFTPMSQIPVWLRWLQYLSFLKYTACLAYFNEFGFDMTLLNEANDIHSDLVGLYIGVLLAMLIILRILATIVLKRKSRFVY</sequence>
<comment type="caution">
    <text evidence="10">The sequence shown here is derived from an EMBL/GenBank/DDBJ whole genome shotgun (WGS) entry which is preliminary data.</text>
</comment>
<dbReference type="GO" id="GO:0140359">
    <property type="term" value="F:ABC-type transporter activity"/>
    <property type="evidence" value="ECO:0007669"/>
    <property type="project" value="InterPro"/>
</dbReference>
<dbReference type="Proteomes" id="UP000574390">
    <property type="component" value="Unassembled WGS sequence"/>
</dbReference>
<keyword evidence="2" id="KW-0813">Transport</keyword>
<dbReference type="Pfam" id="PF00005">
    <property type="entry name" value="ABC_tran"/>
    <property type="match status" value="1"/>
</dbReference>
<dbReference type="PANTHER" id="PTHR48041:SF139">
    <property type="entry name" value="PROTEIN SCARLET"/>
    <property type="match status" value="1"/>
</dbReference>
<dbReference type="GO" id="GO:0016887">
    <property type="term" value="F:ATP hydrolysis activity"/>
    <property type="evidence" value="ECO:0007669"/>
    <property type="project" value="InterPro"/>
</dbReference>
<feature type="transmembrane region" description="Helical" evidence="8">
    <location>
        <begin position="401"/>
        <end position="423"/>
    </location>
</feature>
<keyword evidence="5" id="KW-0067">ATP-binding</keyword>
<evidence type="ECO:0000313" key="10">
    <source>
        <dbReference type="EMBL" id="KAF4685997.1"/>
    </source>
</evidence>
<dbReference type="InterPro" id="IPR003593">
    <property type="entry name" value="AAA+_ATPase"/>
</dbReference>
<dbReference type="PROSITE" id="PS50893">
    <property type="entry name" value="ABC_TRANSPORTER_2"/>
    <property type="match status" value="1"/>
</dbReference>
<proteinExistence type="predicted"/>
<evidence type="ECO:0000256" key="4">
    <source>
        <dbReference type="ARBA" id="ARBA00022741"/>
    </source>
</evidence>
<reference evidence="10 11" key="1">
    <citation type="submission" date="2020-04" db="EMBL/GenBank/DDBJ databases">
        <title>Perkinsus olseni comparative genomics.</title>
        <authorList>
            <person name="Bogema D.R."/>
        </authorList>
    </citation>
    <scope>NUCLEOTIDE SEQUENCE [LARGE SCALE GENOMIC DNA]</scope>
    <source>
        <strain evidence="10">ATCC PRA-205</strain>
    </source>
</reference>